<gene>
    <name evidence="3" type="ORF">G5V65_15200</name>
</gene>
<keyword evidence="4" id="KW-1185">Reference proteome</keyword>
<accession>A0A6M1U9S6</accession>
<name>A0A6M1U9S6_9RHOB</name>
<protein>
    <submittedName>
        <fullName evidence="3">ABC transporter substrate-binding protein</fullName>
    </submittedName>
</protein>
<keyword evidence="1 2" id="KW-0732">Signal</keyword>
<dbReference type="PANTHER" id="PTHR30006:SF25">
    <property type="entry name" value="PHOSPHOGLYCERATE TRANSPORT REGULATORY PROTEIN PGTC"/>
    <property type="match status" value="1"/>
</dbReference>
<dbReference type="Gene3D" id="3.40.190.10">
    <property type="entry name" value="Periplasmic binding protein-like II"/>
    <property type="match status" value="2"/>
</dbReference>
<feature type="chain" id="PRO_5026721456" evidence="2">
    <location>
        <begin position="21"/>
        <end position="363"/>
    </location>
</feature>
<dbReference type="Proteomes" id="UP000474758">
    <property type="component" value="Unassembled WGS sequence"/>
</dbReference>
<sequence>MFWRGVFLAGLVGAASPAGAELFLFDPPSGRTARELTVYSTLDEGLAAPLIRAFQEENPDVAVRYEDLLTGVIRDRVRAETDGQGETADFVFSSGMDLQMSLANDGYARPVLSVRSRDWPDWAQWQNKAYALTFEPAVLVYHRPSFPDGPPQSRLALMDWLSQAPRGATGLIGTYDITRSALGYLFLARDEERFADVWDMIRAMAAGGLEVFPTSQDIIERVADGRLKLGYNILGSYAADQARLQPELGLVLLRDYTVVVSRVALVPRAARNPDLGEAFLGFLMSREGQEVLSRKLRLPAVSLEVSDANSARMMQAVLGEQLQPVGVSPGLLVYLDQAKRKRLLRRWDSAIREGTLVGGMSGR</sequence>
<dbReference type="SUPFAM" id="SSF53850">
    <property type="entry name" value="Periplasmic binding protein-like II"/>
    <property type="match status" value="1"/>
</dbReference>
<dbReference type="GO" id="GO:0030288">
    <property type="term" value="C:outer membrane-bounded periplasmic space"/>
    <property type="evidence" value="ECO:0007669"/>
    <property type="project" value="TreeGrafter"/>
</dbReference>
<organism evidence="3 4">
    <name type="scientific">Paragemmobacter kunshanensis</name>
    <dbReference type="NCBI Taxonomy" id="2583234"/>
    <lineage>
        <taxon>Bacteria</taxon>
        <taxon>Pseudomonadati</taxon>
        <taxon>Pseudomonadota</taxon>
        <taxon>Alphaproteobacteria</taxon>
        <taxon>Rhodobacterales</taxon>
        <taxon>Paracoccaceae</taxon>
        <taxon>Paragemmobacter</taxon>
    </lineage>
</organism>
<feature type="signal peptide" evidence="2">
    <location>
        <begin position="1"/>
        <end position="20"/>
    </location>
</feature>
<reference evidence="3 4" key="1">
    <citation type="submission" date="2020-02" db="EMBL/GenBank/DDBJ databases">
        <title>Rhodobacter translucens sp. nov., a novel bacterium isolated from activated sludge.</title>
        <authorList>
            <person name="Liu J."/>
        </authorList>
    </citation>
    <scope>NUCLEOTIDE SEQUENCE [LARGE SCALE GENOMIC DNA]</scope>
    <source>
        <strain evidence="3 4">HX-7-19</strain>
    </source>
</reference>
<comment type="caution">
    <text evidence="3">The sequence shown here is derived from an EMBL/GenBank/DDBJ whole genome shotgun (WGS) entry which is preliminary data.</text>
</comment>
<dbReference type="Pfam" id="PF13531">
    <property type="entry name" value="SBP_bac_11"/>
    <property type="match status" value="1"/>
</dbReference>
<evidence type="ECO:0000313" key="3">
    <source>
        <dbReference type="EMBL" id="NGQ92243.1"/>
    </source>
</evidence>
<dbReference type="PANTHER" id="PTHR30006">
    <property type="entry name" value="THIAMINE-BINDING PERIPLASMIC PROTEIN-RELATED"/>
    <property type="match status" value="1"/>
</dbReference>
<evidence type="ECO:0000313" key="4">
    <source>
        <dbReference type="Proteomes" id="UP000474758"/>
    </source>
</evidence>
<evidence type="ECO:0000256" key="1">
    <source>
        <dbReference type="ARBA" id="ARBA00022729"/>
    </source>
</evidence>
<dbReference type="RefSeq" id="WP_165051690.1">
    <property type="nucleotide sequence ID" value="NZ_JAALFE010000015.1"/>
</dbReference>
<dbReference type="EMBL" id="JAALFE010000015">
    <property type="protein sequence ID" value="NGQ92243.1"/>
    <property type="molecule type" value="Genomic_DNA"/>
</dbReference>
<dbReference type="AlphaFoldDB" id="A0A6M1U9S6"/>
<proteinExistence type="predicted"/>
<evidence type="ECO:0000256" key="2">
    <source>
        <dbReference type="SAM" id="SignalP"/>
    </source>
</evidence>